<feature type="compositionally biased region" description="Basic and acidic residues" evidence="4">
    <location>
        <begin position="235"/>
        <end position="255"/>
    </location>
</feature>
<evidence type="ECO:0000259" key="5">
    <source>
        <dbReference type="PROSITE" id="PS50949"/>
    </source>
</evidence>
<dbReference type="GO" id="GO:0003700">
    <property type="term" value="F:DNA-binding transcription factor activity"/>
    <property type="evidence" value="ECO:0007669"/>
    <property type="project" value="InterPro"/>
</dbReference>
<feature type="region of interest" description="Disordered" evidence="4">
    <location>
        <begin position="1"/>
        <end position="21"/>
    </location>
</feature>
<dbReference type="EMBL" id="PJRP01000011">
    <property type="protein sequence ID" value="PLP98574.1"/>
    <property type="molecule type" value="Genomic_DNA"/>
</dbReference>
<dbReference type="InterPro" id="IPR008920">
    <property type="entry name" value="TF_FadR/GntR_C"/>
</dbReference>
<sequence>MKDQLDSETRGFTSLRRPDNLPDEIAHQIRQRILNGTLTHGQRLPTEHELATAFEVSRNVVREAIARLKLSGYVETRRGTGSFVAHGIGQRNFEIVTDELMEKDALEHVFQLRVEIESGAAALAARFRTAEQLEVLRMALVKVDAAGGDWEKGADTALDFHLAVGNATNNPYFVRLMAHLSHVLHDSVRTLRATSTGTSRISEIEKEHHAIFDAIAAGDAEKARAAMRLHLTNGIERHRARGPERNHDHDTHTRR</sequence>
<dbReference type="InterPro" id="IPR036388">
    <property type="entry name" value="WH-like_DNA-bd_sf"/>
</dbReference>
<dbReference type="InterPro" id="IPR036390">
    <property type="entry name" value="WH_DNA-bd_sf"/>
</dbReference>
<dbReference type="OrthoDB" id="5296437at2"/>
<keyword evidence="3" id="KW-0804">Transcription</keyword>
<keyword evidence="1" id="KW-0805">Transcription regulation</keyword>
<reference evidence="6 7" key="1">
    <citation type="submission" date="2017-12" db="EMBL/GenBank/DDBJ databases">
        <title>Genome sequence of the active heterotrophic nitrifier-denitrifier, Cupriavidus pauculus UM1.</title>
        <authorList>
            <person name="Putonti C."/>
            <person name="Castignetti D."/>
        </authorList>
    </citation>
    <scope>NUCLEOTIDE SEQUENCE [LARGE SCALE GENOMIC DNA]</scope>
    <source>
        <strain evidence="6 7">UM1</strain>
    </source>
</reference>
<name>A0A2N5C8N9_9BURK</name>
<protein>
    <submittedName>
        <fullName evidence="6">FadR family transcriptional regulator</fullName>
    </submittedName>
</protein>
<feature type="region of interest" description="Disordered" evidence="4">
    <location>
        <begin position="234"/>
        <end position="255"/>
    </location>
</feature>
<dbReference type="Gene3D" id="1.10.10.10">
    <property type="entry name" value="Winged helix-like DNA-binding domain superfamily/Winged helix DNA-binding domain"/>
    <property type="match status" value="1"/>
</dbReference>
<dbReference type="InterPro" id="IPR011711">
    <property type="entry name" value="GntR_C"/>
</dbReference>
<dbReference type="InterPro" id="IPR000524">
    <property type="entry name" value="Tscrpt_reg_HTH_GntR"/>
</dbReference>
<dbReference type="Pfam" id="PF07729">
    <property type="entry name" value="FCD"/>
    <property type="match status" value="1"/>
</dbReference>
<dbReference type="SUPFAM" id="SSF48008">
    <property type="entry name" value="GntR ligand-binding domain-like"/>
    <property type="match status" value="1"/>
</dbReference>
<dbReference type="Gene3D" id="1.20.120.530">
    <property type="entry name" value="GntR ligand-binding domain-like"/>
    <property type="match status" value="1"/>
</dbReference>
<dbReference type="PANTHER" id="PTHR43537">
    <property type="entry name" value="TRANSCRIPTIONAL REGULATOR, GNTR FAMILY"/>
    <property type="match status" value="1"/>
</dbReference>
<dbReference type="PROSITE" id="PS50949">
    <property type="entry name" value="HTH_GNTR"/>
    <property type="match status" value="1"/>
</dbReference>
<evidence type="ECO:0000256" key="3">
    <source>
        <dbReference type="ARBA" id="ARBA00023163"/>
    </source>
</evidence>
<proteinExistence type="predicted"/>
<dbReference type="PANTHER" id="PTHR43537:SF5">
    <property type="entry name" value="UXU OPERON TRANSCRIPTIONAL REGULATOR"/>
    <property type="match status" value="1"/>
</dbReference>
<dbReference type="SMART" id="SM00345">
    <property type="entry name" value="HTH_GNTR"/>
    <property type="match status" value="1"/>
</dbReference>
<evidence type="ECO:0000256" key="1">
    <source>
        <dbReference type="ARBA" id="ARBA00023015"/>
    </source>
</evidence>
<evidence type="ECO:0000256" key="2">
    <source>
        <dbReference type="ARBA" id="ARBA00023125"/>
    </source>
</evidence>
<dbReference type="AlphaFoldDB" id="A0A2N5C8N9"/>
<dbReference type="Proteomes" id="UP000234341">
    <property type="component" value="Unassembled WGS sequence"/>
</dbReference>
<dbReference type="RefSeq" id="WP_101683585.1">
    <property type="nucleotide sequence ID" value="NZ_PJRP01000011.1"/>
</dbReference>
<evidence type="ECO:0000313" key="6">
    <source>
        <dbReference type="EMBL" id="PLP98574.1"/>
    </source>
</evidence>
<dbReference type="Pfam" id="PF00392">
    <property type="entry name" value="GntR"/>
    <property type="match status" value="1"/>
</dbReference>
<dbReference type="SUPFAM" id="SSF46785">
    <property type="entry name" value="Winged helix' DNA-binding domain"/>
    <property type="match status" value="1"/>
</dbReference>
<gene>
    <name evidence="6" type="ORF">CYJ10_21555</name>
</gene>
<keyword evidence="2" id="KW-0238">DNA-binding</keyword>
<organism evidence="6 7">
    <name type="scientific">Cupriavidus pauculus</name>
    <dbReference type="NCBI Taxonomy" id="82633"/>
    <lineage>
        <taxon>Bacteria</taxon>
        <taxon>Pseudomonadati</taxon>
        <taxon>Pseudomonadota</taxon>
        <taxon>Betaproteobacteria</taxon>
        <taxon>Burkholderiales</taxon>
        <taxon>Burkholderiaceae</taxon>
        <taxon>Cupriavidus</taxon>
    </lineage>
</organism>
<accession>A0A2N5C8N9</accession>
<dbReference type="SMART" id="SM00895">
    <property type="entry name" value="FCD"/>
    <property type="match status" value="1"/>
</dbReference>
<feature type="domain" description="HTH gntR-type" evidence="5">
    <location>
        <begin position="19"/>
        <end position="87"/>
    </location>
</feature>
<evidence type="ECO:0000256" key="4">
    <source>
        <dbReference type="SAM" id="MobiDB-lite"/>
    </source>
</evidence>
<evidence type="ECO:0000313" key="7">
    <source>
        <dbReference type="Proteomes" id="UP000234341"/>
    </source>
</evidence>
<dbReference type="PRINTS" id="PR00035">
    <property type="entry name" value="HTHGNTR"/>
</dbReference>
<comment type="caution">
    <text evidence="6">The sequence shown here is derived from an EMBL/GenBank/DDBJ whole genome shotgun (WGS) entry which is preliminary data.</text>
</comment>
<dbReference type="GO" id="GO:0003677">
    <property type="term" value="F:DNA binding"/>
    <property type="evidence" value="ECO:0007669"/>
    <property type="project" value="UniProtKB-KW"/>
</dbReference>
<dbReference type="CDD" id="cd07377">
    <property type="entry name" value="WHTH_GntR"/>
    <property type="match status" value="1"/>
</dbReference>